<reference evidence="1" key="1">
    <citation type="journal article" date="2014" name="Front. Microbiol.">
        <title>High frequency of phylogenetically diverse reductive dehalogenase-homologous genes in deep subseafloor sedimentary metagenomes.</title>
        <authorList>
            <person name="Kawai M."/>
            <person name="Futagami T."/>
            <person name="Toyoda A."/>
            <person name="Takaki Y."/>
            <person name="Nishi S."/>
            <person name="Hori S."/>
            <person name="Arai W."/>
            <person name="Tsubouchi T."/>
            <person name="Morono Y."/>
            <person name="Uchiyama I."/>
            <person name="Ito T."/>
            <person name="Fujiyama A."/>
            <person name="Inagaki F."/>
            <person name="Takami H."/>
        </authorList>
    </citation>
    <scope>NUCLEOTIDE SEQUENCE</scope>
    <source>
        <strain evidence="1">Expedition CK06-06</strain>
    </source>
</reference>
<dbReference type="AlphaFoldDB" id="X1SEN9"/>
<dbReference type="Gene3D" id="2.60.120.200">
    <property type="match status" value="1"/>
</dbReference>
<feature type="non-terminal residue" evidence="1">
    <location>
        <position position="1"/>
    </location>
</feature>
<gene>
    <name evidence="1" type="ORF">S12H4_38339</name>
</gene>
<accession>X1SEN9</accession>
<comment type="caution">
    <text evidence="1">The sequence shown here is derived from an EMBL/GenBank/DDBJ whole genome shotgun (WGS) entry which is preliminary data.</text>
</comment>
<dbReference type="SUPFAM" id="SSF49785">
    <property type="entry name" value="Galactose-binding domain-like"/>
    <property type="match status" value="1"/>
</dbReference>
<sequence length="264" mass="28586">TDIWDEADEFRYAYKQLSGDGSIIAQVLSVEDTHVWAKAGVMIRETLDAGSKFAALYMTADNGCRFQSRSSTNSSATSDSDVTTLADVNTPHWVKLERVGNDFNAYDSNDGVTWTPLVWNPQTVSMDANVYVGLALTSHNSGVTCVGEFSDVQTTASGPFTQQAIGVEMPTNDPAQIYVALANSGGTPAIIFHDDPSATQVNTWTEWTIDLQEFAAQGVNLTNVNTISIGFGDKANPQPGGMGVVYFDDIRLYRPTMPEPEPIP</sequence>
<protein>
    <submittedName>
        <fullName evidence="1">Uncharacterized protein</fullName>
    </submittedName>
</protein>
<dbReference type="Gene3D" id="2.60.120.430">
    <property type="entry name" value="Galactose-binding lectin"/>
    <property type="match status" value="1"/>
</dbReference>
<dbReference type="InterPro" id="IPR008979">
    <property type="entry name" value="Galactose-bd-like_sf"/>
</dbReference>
<proteinExistence type="predicted"/>
<dbReference type="EMBL" id="BARW01023069">
    <property type="protein sequence ID" value="GAI91423.1"/>
    <property type="molecule type" value="Genomic_DNA"/>
</dbReference>
<name>X1SEN9_9ZZZZ</name>
<organism evidence="1">
    <name type="scientific">marine sediment metagenome</name>
    <dbReference type="NCBI Taxonomy" id="412755"/>
    <lineage>
        <taxon>unclassified sequences</taxon>
        <taxon>metagenomes</taxon>
        <taxon>ecological metagenomes</taxon>
    </lineage>
</organism>
<evidence type="ECO:0000313" key="1">
    <source>
        <dbReference type="EMBL" id="GAI91423.1"/>
    </source>
</evidence>